<dbReference type="SMART" id="SM00101">
    <property type="entry name" value="14_3_3"/>
    <property type="match status" value="1"/>
</dbReference>
<dbReference type="PRINTS" id="PR00305">
    <property type="entry name" value="1433ZETA"/>
</dbReference>
<dbReference type="EMBL" id="JAKKPZ010000074">
    <property type="protein sequence ID" value="KAI1703956.1"/>
    <property type="molecule type" value="Genomic_DNA"/>
</dbReference>
<feature type="domain" description="14-3-3" evidence="2">
    <location>
        <begin position="1"/>
        <end position="162"/>
    </location>
</feature>
<organism evidence="3 4">
    <name type="scientific">Ditylenchus destructor</name>
    <dbReference type="NCBI Taxonomy" id="166010"/>
    <lineage>
        <taxon>Eukaryota</taxon>
        <taxon>Metazoa</taxon>
        <taxon>Ecdysozoa</taxon>
        <taxon>Nematoda</taxon>
        <taxon>Chromadorea</taxon>
        <taxon>Rhabditida</taxon>
        <taxon>Tylenchina</taxon>
        <taxon>Tylenchomorpha</taxon>
        <taxon>Sphaerularioidea</taxon>
        <taxon>Anguinidae</taxon>
        <taxon>Anguininae</taxon>
        <taxon>Ditylenchus</taxon>
    </lineage>
</organism>
<evidence type="ECO:0000259" key="2">
    <source>
        <dbReference type="SMART" id="SM00101"/>
    </source>
</evidence>
<evidence type="ECO:0000256" key="1">
    <source>
        <dbReference type="ARBA" id="ARBA00006141"/>
    </source>
</evidence>
<comment type="caution">
    <text evidence="3">The sequence shown here is derived from an EMBL/GenBank/DDBJ whole genome shotgun (WGS) entry which is preliminary data.</text>
</comment>
<dbReference type="SUPFAM" id="SSF48445">
    <property type="entry name" value="14-3-3 protein"/>
    <property type="match status" value="1"/>
</dbReference>
<sequence length="164" mass="18947">MQLAKVCQEAERFDDMAHAMRKVVKLCTAQAKDLSNDERSLLVSAYKHLLDAHLTSWRALSNAEKRESKENLAEPKHEQNAELVKERRKVENELLGICEQLIRLINNFLIPNASDKESVDFYRKIKEDCYGYLLQTGAPKDIEAMMEPDPITHADHRFRLVPLN</sequence>
<accession>A0AAD4MU89</accession>
<dbReference type="InterPro" id="IPR036815">
    <property type="entry name" value="14-3-3_dom_sf"/>
</dbReference>
<evidence type="ECO:0000313" key="3">
    <source>
        <dbReference type="EMBL" id="KAI1703956.1"/>
    </source>
</evidence>
<reference evidence="3" key="1">
    <citation type="submission" date="2022-01" db="EMBL/GenBank/DDBJ databases">
        <title>Genome Sequence Resource for Two Populations of Ditylenchus destructor, the Migratory Endoparasitic Phytonematode.</title>
        <authorList>
            <person name="Zhang H."/>
            <person name="Lin R."/>
            <person name="Xie B."/>
        </authorList>
    </citation>
    <scope>NUCLEOTIDE SEQUENCE</scope>
    <source>
        <strain evidence="3">BazhouSP</strain>
    </source>
</reference>
<evidence type="ECO:0000313" key="4">
    <source>
        <dbReference type="Proteomes" id="UP001201812"/>
    </source>
</evidence>
<protein>
    <submittedName>
        <fullName evidence="3">14-3-3 protein domain-containing protein</fullName>
    </submittedName>
</protein>
<keyword evidence="4" id="KW-1185">Reference proteome</keyword>
<dbReference type="InterPro" id="IPR023410">
    <property type="entry name" value="14-3-3_domain"/>
</dbReference>
<gene>
    <name evidence="3" type="ORF">DdX_14571</name>
</gene>
<dbReference type="InterPro" id="IPR000308">
    <property type="entry name" value="14-3-3"/>
</dbReference>
<comment type="similarity">
    <text evidence="1">Belongs to the 14-3-3 family.</text>
</comment>
<dbReference type="AlphaFoldDB" id="A0AAD4MU89"/>
<dbReference type="Pfam" id="PF00244">
    <property type="entry name" value="14-3-3"/>
    <property type="match status" value="1"/>
</dbReference>
<dbReference type="Gene3D" id="1.20.190.20">
    <property type="entry name" value="14-3-3 domain"/>
    <property type="match status" value="1"/>
</dbReference>
<proteinExistence type="inferred from homology"/>
<name>A0AAD4MU89_9BILA</name>
<dbReference type="PANTHER" id="PTHR18860">
    <property type="entry name" value="14-3-3 PROTEIN"/>
    <property type="match status" value="1"/>
</dbReference>
<dbReference type="Proteomes" id="UP001201812">
    <property type="component" value="Unassembled WGS sequence"/>
</dbReference>